<feature type="compositionally biased region" description="Acidic residues" evidence="1">
    <location>
        <begin position="226"/>
        <end position="236"/>
    </location>
</feature>
<feature type="region of interest" description="Disordered" evidence="1">
    <location>
        <begin position="224"/>
        <end position="336"/>
    </location>
</feature>
<evidence type="ECO:0000256" key="1">
    <source>
        <dbReference type="SAM" id="MobiDB-lite"/>
    </source>
</evidence>
<sequence length="467" mass="52272">MPRCCCGVEPCHGESTGAEARCVSFWAVDPSTPICWVYQSSPHTISVEFDGATTLNSCCSQSHHPEEILPDPPPSRKALLRAALTEYGDSVCDTLIDQDLEVALKVIEEDGQEVDPDSVAYVKFTPSVGNPHAEFADEVYFPPLVDDEIDPNLVVGLRVRDGNKGAEDYQFPESLLTKKSYTEQYQRNLPMDAESLLLGRLFGSPQVFNTFYNTPDEFRAGIETRDVDEEDQYEQAEDTKQKVTLNRHLNFVEDPRMGDGDDQQTPPQSSRHHGTPVGSRTGDGNDRMTSQSGPHYNTPDGFRAGQETREEERGDNERVDLTFSQDYNTPDRFRQGQESRDDVVFLDQDLREELLRFAGDDDNEIPGNLGEFPVKERFTEGFQAQGSSRIKVPTRHLSPEVQQLASIFHDSKNTYQHQPSKGTGYTEGGLVFLPEHRTSEPMLEPASNNHQAWFTPHSKGVGNIPLG</sequence>
<reference evidence="2" key="1">
    <citation type="submission" date="2020-11" db="EMBL/GenBank/DDBJ databases">
        <authorList>
            <person name="Tran Van P."/>
        </authorList>
    </citation>
    <scope>NUCLEOTIDE SEQUENCE</scope>
</reference>
<proteinExistence type="predicted"/>
<feature type="compositionally biased region" description="Basic and acidic residues" evidence="1">
    <location>
        <begin position="306"/>
        <end position="320"/>
    </location>
</feature>
<dbReference type="EMBL" id="OC003063">
    <property type="protein sequence ID" value="CAD7262759.1"/>
    <property type="molecule type" value="Genomic_DNA"/>
</dbReference>
<dbReference type="AlphaFoldDB" id="A0A7R9G0U0"/>
<gene>
    <name evidence="2" type="ORF">TSIB3V08_LOCUS6855</name>
</gene>
<feature type="region of interest" description="Disordered" evidence="1">
    <location>
        <begin position="448"/>
        <end position="467"/>
    </location>
</feature>
<feature type="compositionally biased region" description="Basic and acidic residues" evidence="1">
    <location>
        <begin position="250"/>
        <end position="259"/>
    </location>
</feature>
<protein>
    <submittedName>
        <fullName evidence="2">Uncharacterized protein</fullName>
    </submittedName>
</protein>
<evidence type="ECO:0000313" key="2">
    <source>
        <dbReference type="EMBL" id="CAD7262759.1"/>
    </source>
</evidence>
<name>A0A7R9G0U0_TIMSH</name>
<organism evidence="2">
    <name type="scientific">Timema shepardi</name>
    <name type="common">Walking stick</name>
    <dbReference type="NCBI Taxonomy" id="629360"/>
    <lineage>
        <taxon>Eukaryota</taxon>
        <taxon>Metazoa</taxon>
        <taxon>Ecdysozoa</taxon>
        <taxon>Arthropoda</taxon>
        <taxon>Hexapoda</taxon>
        <taxon>Insecta</taxon>
        <taxon>Pterygota</taxon>
        <taxon>Neoptera</taxon>
        <taxon>Polyneoptera</taxon>
        <taxon>Phasmatodea</taxon>
        <taxon>Timematodea</taxon>
        <taxon>Timematoidea</taxon>
        <taxon>Timematidae</taxon>
        <taxon>Timema</taxon>
    </lineage>
</organism>
<accession>A0A7R9G0U0</accession>